<evidence type="ECO:0000256" key="3">
    <source>
        <dbReference type="ARBA" id="ARBA00022692"/>
    </source>
</evidence>
<dbReference type="PANTHER" id="PTHR11403:SF6">
    <property type="entry name" value="NITRIC OXIDE REDUCTASE SUBUNIT E"/>
    <property type="match status" value="1"/>
</dbReference>
<keyword evidence="13" id="KW-1185">Reference proteome</keyword>
<reference evidence="12" key="2">
    <citation type="submission" date="2020-09" db="EMBL/GenBank/DDBJ databases">
        <authorList>
            <person name="Sun Q."/>
            <person name="Zhou Y."/>
        </authorList>
    </citation>
    <scope>NUCLEOTIDE SEQUENCE</scope>
    <source>
        <strain evidence="12">CGMCC 4.3508</strain>
    </source>
</reference>
<comment type="subcellular location">
    <subcellularLocation>
        <location evidence="8">Cell membrane</location>
        <topology evidence="8">Multi-pass membrane protein</topology>
    </subcellularLocation>
    <subcellularLocation>
        <location evidence="1">Membrane</location>
        <topology evidence="1">Multi-pass membrane protein</topology>
    </subcellularLocation>
</comment>
<dbReference type="InterPro" id="IPR013833">
    <property type="entry name" value="Cyt_c_oxidase_su3_a-hlx"/>
</dbReference>
<evidence type="ECO:0000256" key="2">
    <source>
        <dbReference type="ARBA" id="ARBA00010581"/>
    </source>
</evidence>
<evidence type="ECO:0000256" key="8">
    <source>
        <dbReference type="RuleBase" id="RU003376"/>
    </source>
</evidence>
<dbReference type="GO" id="GO:0019646">
    <property type="term" value="P:aerobic electron transport chain"/>
    <property type="evidence" value="ECO:0007669"/>
    <property type="project" value="InterPro"/>
</dbReference>
<name>A0A917RN52_9NOCA</name>
<dbReference type="RefSeq" id="WP_062999505.1">
    <property type="nucleotide sequence ID" value="NZ_BMMH01000006.1"/>
</dbReference>
<reference evidence="12" key="1">
    <citation type="journal article" date="2014" name="Int. J. Syst. Evol. Microbiol.">
        <title>Complete genome sequence of Corynebacterium casei LMG S-19264T (=DSM 44701T), isolated from a smear-ripened cheese.</title>
        <authorList>
            <consortium name="US DOE Joint Genome Institute (JGI-PGF)"/>
            <person name="Walter F."/>
            <person name="Albersmeier A."/>
            <person name="Kalinowski J."/>
            <person name="Ruckert C."/>
        </authorList>
    </citation>
    <scope>NUCLEOTIDE SEQUENCE</scope>
    <source>
        <strain evidence="12">CGMCC 4.3508</strain>
    </source>
</reference>
<comment type="similarity">
    <text evidence="2 8">Belongs to the cytochrome c oxidase subunit 3 family.</text>
</comment>
<feature type="compositionally biased region" description="Basic and acidic residues" evidence="9">
    <location>
        <begin position="1"/>
        <end position="26"/>
    </location>
</feature>
<evidence type="ECO:0000256" key="10">
    <source>
        <dbReference type="SAM" id="Phobius"/>
    </source>
</evidence>
<dbReference type="PROSITE" id="PS50253">
    <property type="entry name" value="COX3"/>
    <property type="match status" value="1"/>
</dbReference>
<dbReference type="Proteomes" id="UP000638263">
    <property type="component" value="Unassembled WGS sequence"/>
</dbReference>
<dbReference type="InterPro" id="IPR035973">
    <property type="entry name" value="Cyt_c_oxidase_su3-like_sf"/>
</dbReference>
<protein>
    <recommendedName>
        <fullName evidence="6">Cytochrome aa3 subunit 3</fullName>
    </recommendedName>
</protein>
<feature type="transmembrane region" description="Helical" evidence="10">
    <location>
        <begin position="123"/>
        <end position="141"/>
    </location>
</feature>
<evidence type="ECO:0000259" key="11">
    <source>
        <dbReference type="PROSITE" id="PS50253"/>
    </source>
</evidence>
<dbReference type="InterPro" id="IPR024791">
    <property type="entry name" value="Cyt_c/ubiquinol_Oxase_su3"/>
</dbReference>
<evidence type="ECO:0000313" key="13">
    <source>
        <dbReference type="Proteomes" id="UP000638263"/>
    </source>
</evidence>
<dbReference type="AlphaFoldDB" id="A0A917RN52"/>
<feature type="transmembrane region" description="Helical" evidence="10">
    <location>
        <begin position="196"/>
        <end position="222"/>
    </location>
</feature>
<keyword evidence="4 10" id="KW-1133">Transmembrane helix</keyword>
<dbReference type="Gene3D" id="1.20.120.80">
    <property type="entry name" value="Cytochrome c oxidase, subunit III, four-helix bundle"/>
    <property type="match status" value="1"/>
</dbReference>
<keyword evidence="3 8" id="KW-0812">Transmembrane</keyword>
<dbReference type="PANTHER" id="PTHR11403">
    <property type="entry name" value="CYTOCHROME C OXIDASE SUBUNIT III"/>
    <property type="match status" value="1"/>
</dbReference>
<evidence type="ECO:0000256" key="1">
    <source>
        <dbReference type="ARBA" id="ARBA00004141"/>
    </source>
</evidence>
<evidence type="ECO:0000313" key="12">
    <source>
        <dbReference type="EMBL" id="GGL15895.1"/>
    </source>
</evidence>
<evidence type="ECO:0000256" key="9">
    <source>
        <dbReference type="SAM" id="MobiDB-lite"/>
    </source>
</evidence>
<feature type="transmembrane region" description="Helical" evidence="10">
    <location>
        <begin position="51"/>
        <end position="72"/>
    </location>
</feature>
<gene>
    <name evidence="12" type="ORF">GCM10011588_33210</name>
</gene>
<evidence type="ECO:0000256" key="4">
    <source>
        <dbReference type="ARBA" id="ARBA00022989"/>
    </source>
</evidence>
<dbReference type="GO" id="GO:0005886">
    <property type="term" value="C:plasma membrane"/>
    <property type="evidence" value="ECO:0007669"/>
    <property type="project" value="UniProtKB-SubCell"/>
</dbReference>
<dbReference type="GO" id="GO:0004129">
    <property type="term" value="F:cytochrome-c oxidase activity"/>
    <property type="evidence" value="ECO:0007669"/>
    <property type="project" value="UniProtKB-EC"/>
</dbReference>
<sequence>MTTRDPEARRDNGRDELPAFLRREIESGPARAPARPRQRSAGGGVPGEPGLWLFILGDMTLFGLFFVAYLAAYDRERAVFGAGALTLDTWSGLVNTIVLLTSSFCVVAALDSLRAQRLRRARNLFGVTVGLGTVFVVVKATEYWHLADRGLSPATDLFFTYYFVLTGIHLTHVLIGIALICACLPGCRGPDGHASGFAVGAGAYWHMVDALWMVLFPILYLVPAA</sequence>
<comment type="caution">
    <text evidence="12">The sequence shown here is derived from an EMBL/GenBank/DDBJ whole genome shotgun (WGS) entry which is preliminary data.</text>
</comment>
<evidence type="ECO:0000256" key="7">
    <source>
        <dbReference type="ARBA" id="ARBA00047816"/>
    </source>
</evidence>
<evidence type="ECO:0000256" key="6">
    <source>
        <dbReference type="ARBA" id="ARBA00031400"/>
    </source>
</evidence>
<dbReference type="EMBL" id="BMMH01000006">
    <property type="protein sequence ID" value="GGL15895.1"/>
    <property type="molecule type" value="Genomic_DNA"/>
</dbReference>
<dbReference type="SUPFAM" id="SSF81452">
    <property type="entry name" value="Cytochrome c oxidase subunit III-like"/>
    <property type="match status" value="1"/>
</dbReference>
<dbReference type="Pfam" id="PF00510">
    <property type="entry name" value="COX3"/>
    <property type="match status" value="1"/>
</dbReference>
<evidence type="ECO:0000256" key="5">
    <source>
        <dbReference type="ARBA" id="ARBA00023136"/>
    </source>
</evidence>
<keyword evidence="5 10" id="KW-0472">Membrane</keyword>
<organism evidence="12 13">
    <name type="scientific">Nocardia jinanensis</name>
    <dbReference type="NCBI Taxonomy" id="382504"/>
    <lineage>
        <taxon>Bacteria</taxon>
        <taxon>Bacillati</taxon>
        <taxon>Actinomycetota</taxon>
        <taxon>Actinomycetes</taxon>
        <taxon>Mycobacteriales</taxon>
        <taxon>Nocardiaceae</taxon>
        <taxon>Nocardia</taxon>
    </lineage>
</organism>
<comment type="catalytic activity">
    <reaction evidence="7">
        <text>4 Fe(II)-[cytochrome c] + O2 + 8 H(+)(in) = 4 Fe(III)-[cytochrome c] + 2 H2O + 4 H(+)(out)</text>
        <dbReference type="Rhea" id="RHEA:11436"/>
        <dbReference type="Rhea" id="RHEA-COMP:10350"/>
        <dbReference type="Rhea" id="RHEA-COMP:14399"/>
        <dbReference type="ChEBI" id="CHEBI:15377"/>
        <dbReference type="ChEBI" id="CHEBI:15378"/>
        <dbReference type="ChEBI" id="CHEBI:15379"/>
        <dbReference type="ChEBI" id="CHEBI:29033"/>
        <dbReference type="ChEBI" id="CHEBI:29034"/>
        <dbReference type="EC" id="7.1.1.9"/>
    </reaction>
</comment>
<feature type="transmembrane region" description="Helical" evidence="10">
    <location>
        <begin position="161"/>
        <end position="184"/>
    </location>
</feature>
<dbReference type="InterPro" id="IPR000298">
    <property type="entry name" value="Cyt_c_oxidase-like_su3"/>
</dbReference>
<feature type="domain" description="Heme-copper oxidase subunit III family profile" evidence="11">
    <location>
        <begin position="50"/>
        <end position="224"/>
    </location>
</feature>
<proteinExistence type="inferred from homology"/>
<feature type="region of interest" description="Disordered" evidence="9">
    <location>
        <begin position="1"/>
        <end position="44"/>
    </location>
</feature>
<feature type="transmembrane region" description="Helical" evidence="10">
    <location>
        <begin position="92"/>
        <end position="111"/>
    </location>
</feature>
<accession>A0A917RN52</accession>